<sequence>MAIRRQENLEAAWTDRGKIFVKKTAESKPIQVKDSWSLDDACNARNDFSEHTELKNVFDSATKISLLHLDIRSLRNKIEDLNNETTYYNLPGYTSYFSCRDLGNGGGVAIYVQNCFTQSLLSCNNNGYYSLWVEISNIGTFKKLYLGGYYRLPQYKLQNFLFALDHDLVNCKKVDTFILGDFNINMCEQNNEFTVYKVIYRSYFKYPPY</sequence>
<name>A0ABQ9ID00_9NEOP</name>
<protein>
    <submittedName>
        <fullName evidence="1">Uncharacterized protein</fullName>
    </submittedName>
</protein>
<reference evidence="1 2" key="1">
    <citation type="submission" date="2023-02" db="EMBL/GenBank/DDBJ databases">
        <title>LHISI_Scaffold_Assembly.</title>
        <authorList>
            <person name="Stuart O.P."/>
            <person name="Cleave R."/>
            <person name="Magrath M.J.L."/>
            <person name="Mikheyev A.S."/>
        </authorList>
    </citation>
    <scope>NUCLEOTIDE SEQUENCE [LARGE SCALE GENOMIC DNA]</scope>
    <source>
        <strain evidence="1">Daus_M_001</strain>
        <tissue evidence="1">Leg muscle</tissue>
    </source>
</reference>
<comment type="caution">
    <text evidence="1">The sequence shown here is derived from an EMBL/GenBank/DDBJ whole genome shotgun (WGS) entry which is preliminary data.</text>
</comment>
<dbReference type="SUPFAM" id="SSF56219">
    <property type="entry name" value="DNase I-like"/>
    <property type="match status" value="1"/>
</dbReference>
<dbReference type="InterPro" id="IPR036691">
    <property type="entry name" value="Endo/exonu/phosph_ase_sf"/>
</dbReference>
<gene>
    <name evidence="1" type="ORF">PR048_006981</name>
</gene>
<dbReference type="EMBL" id="JARBHB010000002">
    <property type="protein sequence ID" value="KAJ8894352.1"/>
    <property type="molecule type" value="Genomic_DNA"/>
</dbReference>
<keyword evidence="2" id="KW-1185">Reference proteome</keyword>
<dbReference type="Proteomes" id="UP001159363">
    <property type="component" value="Chromosome 2"/>
</dbReference>
<accession>A0ABQ9ID00</accession>
<proteinExistence type="predicted"/>
<evidence type="ECO:0000313" key="1">
    <source>
        <dbReference type="EMBL" id="KAJ8894352.1"/>
    </source>
</evidence>
<evidence type="ECO:0000313" key="2">
    <source>
        <dbReference type="Proteomes" id="UP001159363"/>
    </source>
</evidence>
<dbReference type="Gene3D" id="3.60.10.10">
    <property type="entry name" value="Endonuclease/exonuclease/phosphatase"/>
    <property type="match status" value="1"/>
</dbReference>
<organism evidence="1 2">
    <name type="scientific">Dryococelus australis</name>
    <dbReference type="NCBI Taxonomy" id="614101"/>
    <lineage>
        <taxon>Eukaryota</taxon>
        <taxon>Metazoa</taxon>
        <taxon>Ecdysozoa</taxon>
        <taxon>Arthropoda</taxon>
        <taxon>Hexapoda</taxon>
        <taxon>Insecta</taxon>
        <taxon>Pterygota</taxon>
        <taxon>Neoptera</taxon>
        <taxon>Polyneoptera</taxon>
        <taxon>Phasmatodea</taxon>
        <taxon>Verophasmatodea</taxon>
        <taxon>Anareolatae</taxon>
        <taxon>Phasmatidae</taxon>
        <taxon>Eurycanthinae</taxon>
        <taxon>Dryococelus</taxon>
    </lineage>
</organism>